<dbReference type="WBParaSite" id="Hba_10383">
    <property type="protein sequence ID" value="Hba_10383"/>
    <property type="gene ID" value="Hba_10383"/>
</dbReference>
<dbReference type="AlphaFoldDB" id="A0A1I7WYW7"/>
<reference evidence="2" key="1">
    <citation type="submission" date="2016-11" db="UniProtKB">
        <authorList>
            <consortium name="WormBaseParasite"/>
        </authorList>
    </citation>
    <scope>IDENTIFICATION</scope>
</reference>
<keyword evidence="1" id="KW-1185">Reference proteome</keyword>
<dbReference type="Proteomes" id="UP000095283">
    <property type="component" value="Unplaced"/>
</dbReference>
<sequence length="99" mass="10941">MTGTERKVFQDSEKQREISLIQLIINILFFIFEYEDEDMEPGCGIKVEVKEEVQDDDAETLITSTKPLSQMPPTRNEPIKLGALTGLVGYGGGSGSDSD</sequence>
<organism evidence="1 2">
    <name type="scientific">Heterorhabditis bacteriophora</name>
    <name type="common">Entomopathogenic nematode worm</name>
    <dbReference type="NCBI Taxonomy" id="37862"/>
    <lineage>
        <taxon>Eukaryota</taxon>
        <taxon>Metazoa</taxon>
        <taxon>Ecdysozoa</taxon>
        <taxon>Nematoda</taxon>
        <taxon>Chromadorea</taxon>
        <taxon>Rhabditida</taxon>
        <taxon>Rhabditina</taxon>
        <taxon>Rhabditomorpha</taxon>
        <taxon>Strongyloidea</taxon>
        <taxon>Heterorhabditidae</taxon>
        <taxon>Heterorhabditis</taxon>
    </lineage>
</organism>
<evidence type="ECO:0000313" key="2">
    <source>
        <dbReference type="WBParaSite" id="Hba_10383"/>
    </source>
</evidence>
<name>A0A1I7WYW7_HETBA</name>
<accession>A0A1I7WYW7</accession>
<evidence type="ECO:0000313" key="1">
    <source>
        <dbReference type="Proteomes" id="UP000095283"/>
    </source>
</evidence>
<proteinExistence type="predicted"/>
<protein>
    <submittedName>
        <fullName evidence="2">Uncharacterized protein</fullName>
    </submittedName>
</protein>